<keyword evidence="11" id="KW-1185">Reference proteome</keyword>
<evidence type="ECO:0000256" key="7">
    <source>
        <dbReference type="ARBA" id="ARBA00023157"/>
    </source>
</evidence>
<dbReference type="CDD" id="cd19337">
    <property type="entry name" value="Wnt_Wnt5"/>
    <property type="match status" value="1"/>
</dbReference>
<comment type="similarity">
    <text evidence="2 10">Belongs to the Wnt family.</text>
</comment>
<dbReference type="SMART" id="SM00097">
    <property type="entry name" value="WNT1"/>
    <property type="match status" value="1"/>
</dbReference>
<dbReference type="PRINTS" id="PR01349">
    <property type="entry name" value="WNTPROTEIN"/>
</dbReference>
<dbReference type="GO" id="GO:0060070">
    <property type="term" value="P:canonical Wnt signaling pathway"/>
    <property type="evidence" value="ECO:0007669"/>
    <property type="project" value="TreeGrafter"/>
</dbReference>
<evidence type="ECO:0000256" key="3">
    <source>
        <dbReference type="ARBA" id="ARBA00022473"/>
    </source>
</evidence>
<evidence type="ECO:0000313" key="11">
    <source>
        <dbReference type="Proteomes" id="UP000095285"/>
    </source>
</evidence>
<evidence type="ECO:0000256" key="6">
    <source>
        <dbReference type="ARBA" id="ARBA00022687"/>
    </source>
</evidence>
<dbReference type="InterPro" id="IPR018161">
    <property type="entry name" value="Wnt_CS"/>
</dbReference>
<dbReference type="PROSITE" id="PS00246">
    <property type="entry name" value="WNT1"/>
    <property type="match status" value="1"/>
</dbReference>
<comment type="function">
    <text evidence="10">Ligand for members of the frizzled family of seven transmembrane receptors.</text>
</comment>
<keyword evidence="3 10" id="KW-0217">Developmental protein</keyword>
<keyword evidence="5" id="KW-0272">Extracellular matrix</keyword>
<reference evidence="12" key="2">
    <citation type="submission" date="2016-11" db="UniProtKB">
        <authorList>
            <consortium name="WormBaseParasite"/>
        </authorList>
    </citation>
    <scope>IDENTIFICATION</scope>
</reference>
<dbReference type="GO" id="GO:0030182">
    <property type="term" value="P:neuron differentiation"/>
    <property type="evidence" value="ECO:0007669"/>
    <property type="project" value="TreeGrafter"/>
</dbReference>
<evidence type="ECO:0000256" key="5">
    <source>
        <dbReference type="ARBA" id="ARBA00022530"/>
    </source>
</evidence>
<organism evidence="11 12">
    <name type="scientific">Loa loa</name>
    <name type="common">Eye worm</name>
    <name type="synonym">Filaria loa</name>
    <dbReference type="NCBI Taxonomy" id="7209"/>
    <lineage>
        <taxon>Eukaryota</taxon>
        <taxon>Metazoa</taxon>
        <taxon>Ecdysozoa</taxon>
        <taxon>Nematoda</taxon>
        <taxon>Chromadorea</taxon>
        <taxon>Rhabditida</taxon>
        <taxon>Spirurina</taxon>
        <taxon>Spiruromorpha</taxon>
        <taxon>Filarioidea</taxon>
        <taxon>Onchocercidae</taxon>
        <taxon>Loa</taxon>
    </lineage>
</organism>
<evidence type="ECO:0000256" key="1">
    <source>
        <dbReference type="ARBA" id="ARBA00004498"/>
    </source>
</evidence>
<reference evidence="11" key="1">
    <citation type="submission" date="2012-04" db="EMBL/GenBank/DDBJ databases">
        <title>The Genome Sequence of Loa loa.</title>
        <authorList>
            <consortium name="The Broad Institute Genome Sequencing Platform"/>
            <consortium name="Broad Institute Genome Sequencing Center for Infectious Disease"/>
            <person name="Nutman T.B."/>
            <person name="Fink D.L."/>
            <person name="Russ C."/>
            <person name="Young S."/>
            <person name="Zeng Q."/>
            <person name="Gargeya S."/>
            <person name="Alvarado L."/>
            <person name="Berlin A."/>
            <person name="Chapman S.B."/>
            <person name="Chen Z."/>
            <person name="Freedman E."/>
            <person name="Gellesch M."/>
            <person name="Goldberg J."/>
            <person name="Griggs A."/>
            <person name="Gujja S."/>
            <person name="Heilman E.R."/>
            <person name="Heiman D."/>
            <person name="Howarth C."/>
            <person name="Mehta T."/>
            <person name="Neiman D."/>
            <person name="Pearson M."/>
            <person name="Roberts A."/>
            <person name="Saif S."/>
            <person name="Shea T."/>
            <person name="Shenoy N."/>
            <person name="Sisk P."/>
            <person name="Stolte C."/>
            <person name="Sykes S."/>
            <person name="White J."/>
            <person name="Yandava C."/>
            <person name="Haas B."/>
            <person name="Henn M.R."/>
            <person name="Nusbaum C."/>
            <person name="Birren B."/>
        </authorList>
    </citation>
    <scope>NUCLEOTIDE SEQUENCE [LARGE SCALE GENOMIC DNA]</scope>
</reference>
<protein>
    <recommendedName>
        <fullName evidence="10">Protein Wnt</fullName>
    </recommendedName>
</protein>
<dbReference type="Proteomes" id="UP000095285">
    <property type="component" value="Unassembled WGS sequence"/>
</dbReference>
<comment type="subcellular location">
    <subcellularLocation>
        <location evidence="1 10">Secreted</location>
        <location evidence="1 10">Extracellular space</location>
        <location evidence="1 10">Extracellular matrix</location>
    </subcellularLocation>
</comment>
<keyword evidence="4" id="KW-0964">Secreted</keyword>
<keyword evidence="6 10" id="KW-0879">Wnt signaling pathway</keyword>
<dbReference type="AlphaFoldDB" id="A0A1I7VDZ5"/>
<dbReference type="InterPro" id="IPR005817">
    <property type="entry name" value="Wnt"/>
</dbReference>
<dbReference type="GO" id="GO:0000902">
    <property type="term" value="P:cell morphogenesis"/>
    <property type="evidence" value="ECO:0007669"/>
    <property type="project" value="UniProtKB-ARBA"/>
</dbReference>
<dbReference type="GO" id="GO:0005615">
    <property type="term" value="C:extracellular space"/>
    <property type="evidence" value="ECO:0007669"/>
    <property type="project" value="TreeGrafter"/>
</dbReference>
<evidence type="ECO:0000313" key="12">
    <source>
        <dbReference type="WBParaSite" id="EN70_1454"/>
    </source>
</evidence>
<keyword evidence="8" id="KW-0325">Glycoprotein</keyword>
<proteinExistence type="inferred from homology"/>
<name>A0A1I7VDZ5_LOALO</name>
<dbReference type="InterPro" id="IPR043158">
    <property type="entry name" value="Wnt_C"/>
</dbReference>
<evidence type="ECO:0000256" key="9">
    <source>
        <dbReference type="ARBA" id="ARBA00023288"/>
    </source>
</evidence>
<evidence type="ECO:0000256" key="8">
    <source>
        <dbReference type="ARBA" id="ARBA00023180"/>
    </source>
</evidence>
<dbReference type="PANTHER" id="PTHR12027:SF77">
    <property type="entry name" value="PROTEIN WNT-5"/>
    <property type="match status" value="1"/>
</dbReference>
<evidence type="ECO:0000256" key="4">
    <source>
        <dbReference type="ARBA" id="ARBA00022525"/>
    </source>
</evidence>
<keyword evidence="7" id="KW-1015">Disulfide bond</keyword>
<keyword evidence="9" id="KW-0449">Lipoprotein</keyword>
<dbReference type="FunFam" id="3.30.2460.20:FF:000001">
    <property type="entry name" value="Wnt homolog"/>
    <property type="match status" value="1"/>
</dbReference>
<dbReference type="GO" id="GO:0045165">
    <property type="term" value="P:cell fate commitment"/>
    <property type="evidence" value="ECO:0007669"/>
    <property type="project" value="TreeGrafter"/>
</dbReference>
<dbReference type="STRING" id="7209.A0A1I7VDZ5"/>
<dbReference type="eggNOG" id="KOG3913">
    <property type="taxonomic scope" value="Eukaryota"/>
</dbReference>
<dbReference type="GO" id="GO:0005109">
    <property type="term" value="F:frizzled binding"/>
    <property type="evidence" value="ECO:0007669"/>
    <property type="project" value="TreeGrafter"/>
</dbReference>
<accession>A0A1I7VDZ5</accession>
<dbReference type="GO" id="GO:0005125">
    <property type="term" value="F:cytokine activity"/>
    <property type="evidence" value="ECO:0007669"/>
    <property type="project" value="TreeGrafter"/>
</dbReference>
<dbReference type="WBParaSite" id="EN70_1454">
    <property type="protein sequence ID" value="EN70_1454"/>
    <property type="gene ID" value="EN70_1454"/>
</dbReference>
<dbReference type="PANTHER" id="PTHR12027">
    <property type="entry name" value="WNT RELATED"/>
    <property type="match status" value="1"/>
</dbReference>
<dbReference type="Gene3D" id="3.30.2460.20">
    <property type="match status" value="1"/>
</dbReference>
<dbReference type="Pfam" id="PF00110">
    <property type="entry name" value="wnt"/>
    <property type="match status" value="2"/>
</dbReference>
<sequence>MLHGVAQLSTANLLAGSSARPTCLTLQGLSPGQARICELFRDHMPAVGAGAKAAIAECQHQFRHERWNCSTPYGSGYFGPVHKIGSREAAYTYSILSAGVTHEIGRRCRLGLLQSCGCSQAPRPSTVNEKWTWGGCGDNIEYGYRFSRDFIDVREKEEGFPKRSTDHGRSLMNRWNNEVGRRLLKRNTRPKCKCHGVSGSCNMKTCWMQLPTMRQMGAILLGKYHTAKRIQINTRGNMQIKTQPGKRDREKSGGRKNRALQTELVFLDDSPDYCIENRVQGTVGTTGRMCSAQTIGFSLNVTETITTYGKVNTTRGKKNEIHTRSQLWSTCADVRVTSNQAHETVATNVPFLLNRDGPIVHWLSQWEDDAYYHVLKIGSHGSESCDFLCCGRGYNSYTKETETKCRCKFQWCCRVVCQTCVNQTQVDICK</sequence>
<evidence type="ECO:0000256" key="2">
    <source>
        <dbReference type="ARBA" id="ARBA00005683"/>
    </source>
</evidence>
<evidence type="ECO:0000256" key="10">
    <source>
        <dbReference type="RuleBase" id="RU003500"/>
    </source>
</evidence>